<dbReference type="AlphaFoldDB" id="A0A1M5LGI2"/>
<dbReference type="InterPro" id="IPR036388">
    <property type="entry name" value="WH-like_DNA-bd_sf"/>
</dbReference>
<dbReference type="SUPFAM" id="SSF46785">
    <property type="entry name" value="Winged helix' DNA-binding domain"/>
    <property type="match status" value="1"/>
</dbReference>
<dbReference type="InterPro" id="IPR051534">
    <property type="entry name" value="CBASS_pafABC_assoc_protein"/>
</dbReference>
<name>A0A1M5LGI2_9RHOB</name>
<organism evidence="3 4">
    <name type="scientific">Cognatiyoonia sediminum</name>
    <dbReference type="NCBI Taxonomy" id="1508389"/>
    <lineage>
        <taxon>Bacteria</taxon>
        <taxon>Pseudomonadati</taxon>
        <taxon>Pseudomonadota</taxon>
        <taxon>Alphaproteobacteria</taxon>
        <taxon>Rhodobacterales</taxon>
        <taxon>Paracoccaceae</taxon>
        <taxon>Cognatiyoonia</taxon>
    </lineage>
</organism>
<dbReference type="Pfam" id="PF08279">
    <property type="entry name" value="HTH_11"/>
    <property type="match status" value="1"/>
</dbReference>
<dbReference type="PANTHER" id="PTHR34580">
    <property type="match status" value="1"/>
</dbReference>
<dbReference type="STRING" id="1508389.SAMN05444003_0273"/>
<dbReference type="InterPro" id="IPR036390">
    <property type="entry name" value="WH_DNA-bd_sf"/>
</dbReference>
<gene>
    <name evidence="3" type="ORF">SAMN05444003_0273</name>
</gene>
<evidence type="ECO:0000259" key="2">
    <source>
        <dbReference type="Pfam" id="PF13280"/>
    </source>
</evidence>
<keyword evidence="4" id="KW-1185">Reference proteome</keyword>
<dbReference type="Proteomes" id="UP000184074">
    <property type="component" value="Unassembled WGS sequence"/>
</dbReference>
<dbReference type="PANTHER" id="PTHR34580:SF3">
    <property type="entry name" value="PROTEIN PAFB"/>
    <property type="match status" value="1"/>
</dbReference>
<sequence>MRRSDRLMNLIQILRDGSLHKAEDLAKRTDVSLRTIYRDMDTLAASGVPIEGERGVGYRVMAAITLPPLNLTMTEVEALHLGLMAVSTSTDPDLTQAAKDLARKLDSVMPEDPSKAPEGFNLAVYPFADAARGFQHLPTIRQAIRTRQKLSVTLDDNIRTLRPLQLDYWGRLWTCVAWCETTQSFDELRVDQISDLRILPGLFVDEADKSYAAYLRQKG</sequence>
<protein>
    <submittedName>
        <fullName evidence="3">WYL domain-containing protein</fullName>
    </submittedName>
</protein>
<dbReference type="Pfam" id="PF13280">
    <property type="entry name" value="WYL"/>
    <property type="match status" value="1"/>
</dbReference>
<evidence type="ECO:0000259" key="1">
    <source>
        <dbReference type="Pfam" id="PF08279"/>
    </source>
</evidence>
<dbReference type="Gene3D" id="1.10.10.10">
    <property type="entry name" value="Winged helix-like DNA-binding domain superfamily/Winged helix DNA-binding domain"/>
    <property type="match status" value="1"/>
</dbReference>
<dbReference type="EMBL" id="FQXB01000001">
    <property type="protein sequence ID" value="SHG64075.1"/>
    <property type="molecule type" value="Genomic_DNA"/>
</dbReference>
<reference evidence="3 4" key="1">
    <citation type="submission" date="2016-11" db="EMBL/GenBank/DDBJ databases">
        <authorList>
            <person name="Jaros S."/>
            <person name="Januszkiewicz K."/>
            <person name="Wedrychowicz H."/>
        </authorList>
    </citation>
    <scope>NUCLEOTIDE SEQUENCE [LARGE SCALE GENOMIC DNA]</scope>
    <source>
        <strain evidence="3 4">DSM 28715</strain>
    </source>
</reference>
<feature type="domain" description="Helix-turn-helix type 11" evidence="1">
    <location>
        <begin position="6"/>
        <end position="59"/>
    </location>
</feature>
<dbReference type="InterPro" id="IPR026881">
    <property type="entry name" value="WYL_dom"/>
</dbReference>
<dbReference type="RefSeq" id="WP_072898706.1">
    <property type="nucleotide sequence ID" value="NZ_FQXB01000001.1"/>
</dbReference>
<evidence type="ECO:0000313" key="4">
    <source>
        <dbReference type="Proteomes" id="UP000184074"/>
    </source>
</evidence>
<dbReference type="OrthoDB" id="9807255at2"/>
<feature type="domain" description="WYL" evidence="2">
    <location>
        <begin position="136"/>
        <end position="198"/>
    </location>
</feature>
<dbReference type="InterPro" id="IPR013196">
    <property type="entry name" value="HTH_11"/>
</dbReference>
<dbReference type="PROSITE" id="PS52050">
    <property type="entry name" value="WYL"/>
    <property type="match status" value="1"/>
</dbReference>
<proteinExistence type="predicted"/>
<accession>A0A1M5LGI2</accession>
<evidence type="ECO:0000313" key="3">
    <source>
        <dbReference type="EMBL" id="SHG64075.1"/>
    </source>
</evidence>